<keyword evidence="4 9" id="KW-0067">ATP-binding</keyword>
<dbReference type="FunFam" id="3.40.50.300:FF:000201">
    <property type="entry name" value="Glycine betaine/L-proline ABC transporter ATP-binding protein"/>
    <property type="match status" value="1"/>
</dbReference>
<dbReference type="InterPro" id="IPR017871">
    <property type="entry name" value="ABC_transporter-like_CS"/>
</dbReference>
<dbReference type="NCBIfam" id="TIGR01186">
    <property type="entry name" value="proV"/>
    <property type="match status" value="1"/>
</dbReference>
<feature type="domain" description="CBS" evidence="8">
    <location>
        <begin position="279"/>
        <end position="338"/>
    </location>
</feature>
<keyword evidence="10" id="KW-1185">Reference proteome</keyword>
<dbReference type="InterPro" id="IPR003593">
    <property type="entry name" value="AAA+_ATPase"/>
</dbReference>
<dbReference type="Pfam" id="PF00005">
    <property type="entry name" value="ABC_tran"/>
    <property type="match status" value="1"/>
</dbReference>
<gene>
    <name evidence="9" type="primary">gbuA</name>
    <name evidence="9" type="ORF">L21SP3_01085</name>
</gene>
<evidence type="ECO:0000256" key="6">
    <source>
        <dbReference type="PROSITE-ProRule" id="PRU00703"/>
    </source>
</evidence>
<dbReference type="PANTHER" id="PTHR43869">
    <property type="entry name" value="GLYCINE BETAINE/PROLINE BETAINE TRANSPORT SYSTEM ATP-BINDING PROTEIN PROV"/>
    <property type="match status" value="1"/>
</dbReference>
<dbReference type="GO" id="GO:0016887">
    <property type="term" value="F:ATP hydrolysis activity"/>
    <property type="evidence" value="ECO:0007669"/>
    <property type="project" value="InterPro"/>
</dbReference>
<dbReference type="OrthoDB" id="9790614at2"/>
<name>A0A1Q2HPA5_9BACT</name>
<evidence type="ECO:0000313" key="9">
    <source>
        <dbReference type="EMBL" id="AQQ09282.1"/>
    </source>
</evidence>
<dbReference type="PROSITE" id="PS51371">
    <property type="entry name" value="CBS"/>
    <property type="match status" value="1"/>
</dbReference>
<dbReference type="GO" id="GO:0005524">
    <property type="term" value="F:ATP binding"/>
    <property type="evidence" value="ECO:0007669"/>
    <property type="project" value="UniProtKB-KW"/>
</dbReference>
<evidence type="ECO:0000256" key="2">
    <source>
        <dbReference type="ARBA" id="ARBA00022448"/>
    </source>
</evidence>
<evidence type="ECO:0000259" key="7">
    <source>
        <dbReference type="PROSITE" id="PS50893"/>
    </source>
</evidence>
<organism evidence="9 10">
    <name type="scientific">Sedimentisphaera cyanobacteriorum</name>
    <dbReference type="NCBI Taxonomy" id="1940790"/>
    <lineage>
        <taxon>Bacteria</taxon>
        <taxon>Pseudomonadati</taxon>
        <taxon>Planctomycetota</taxon>
        <taxon>Phycisphaerae</taxon>
        <taxon>Sedimentisphaerales</taxon>
        <taxon>Sedimentisphaeraceae</taxon>
        <taxon>Sedimentisphaera</taxon>
    </lineage>
</organism>
<dbReference type="GO" id="GO:0031460">
    <property type="term" value="P:glycine betaine transport"/>
    <property type="evidence" value="ECO:0007669"/>
    <property type="project" value="InterPro"/>
</dbReference>
<dbReference type="KEGG" id="pbu:L21SP3_01085"/>
<dbReference type="InterPro" id="IPR027417">
    <property type="entry name" value="P-loop_NTPase"/>
</dbReference>
<dbReference type="CDD" id="cd03294">
    <property type="entry name" value="ABC_Pro_Gly_Betaine"/>
    <property type="match status" value="1"/>
</dbReference>
<keyword evidence="5" id="KW-0029">Amino-acid transport</keyword>
<dbReference type="Pfam" id="PF00571">
    <property type="entry name" value="CBS"/>
    <property type="match status" value="2"/>
</dbReference>
<dbReference type="AlphaFoldDB" id="A0A1Q2HPA5"/>
<dbReference type="PROSITE" id="PS00211">
    <property type="entry name" value="ABC_TRANSPORTER_1"/>
    <property type="match status" value="1"/>
</dbReference>
<evidence type="ECO:0000259" key="8">
    <source>
        <dbReference type="PROSITE" id="PS51371"/>
    </source>
</evidence>
<feature type="domain" description="ABC transporter" evidence="7">
    <location>
        <begin position="28"/>
        <end position="264"/>
    </location>
</feature>
<evidence type="ECO:0000256" key="5">
    <source>
        <dbReference type="ARBA" id="ARBA00022970"/>
    </source>
</evidence>
<dbReference type="GO" id="GO:0006970">
    <property type="term" value="P:response to osmotic stress"/>
    <property type="evidence" value="ECO:0007669"/>
    <property type="project" value="UniProtKB-ARBA"/>
</dbReference>
<evidence type="ECO:0000256" key="1">
    <source>
        <dbReference type="ARBA" id="ARBA00005417"/>
    </source>
</evidence>
<dbReference type="InterPro" id="IPR046342">
    <property type="entry name" value="CBS_dom_sf"/>
</dbReference>
<sequence>MSVIQVKNLFKVFGRNTSRVFPLIEKGMNKEEILAKTGCTIGVNDASFEVQKGETFVIMGLSGSGKSTLVRCLNRLIGPTKGSVVVDGKDIMELDQKNLNKLRSRKMSMVFQHFGLLPHKNVLNNVAFGLEIRGVEKNKRYELAENAVKLVGLGGYEDSMIAELSGGMQQRVGLARALAADTDIILMDEAFSALDPLIRTNMQDELLELQAKMHKTIVFITHDLDEALKLGDRIAIMKDGFIEQIGTPEDILIAPASQYIRDFVENVDRSKVITAKTVMRKPEVIASHKDGPAQALRQMERSGLSTLFVVNENREFIGHVKIDDAIRLSKENKKKLDEIIVKDAYTSTPDTAIAEMIPAASETALPIPVISENGHFEGIVTRASILAAMSSEGDNNES</sequence>
<dbReference type="Proteomes" id="UP000188273">
    <property type="component" value="Chromosome"/>
</dbReference>
<dbReference type="EMBL" id="CP019633">
    <property type="protein sequence ID" value="AQQ09282.1"/>
    <property type="molecule type" value="Genomic_DNA"/>
</dbReference>
<dbReference type="EC" id="3.6.3.32" evidence="9"/>
<dbReference type="SUPFAM" id="SSF52540">
    <property type="entry name" value="P-loop containing nucleoside triphosphate hydrolases"/>
    <property type="match status" value="1"/>
</dbReference>
<dbReference type="InterPro" id="IPR000644">
    <property type="entry name" value="CBS_dom"/>
</dbReference>
<comment type="similarity">
    <text evidence="1">Belongs to the ABC transporter superfamily.</text>
</comment>
<dbReference type="InterPro" id="IPR005892">
    <property type="entry name" value="Gly-betaine_transp_ATP-bd"/>
</dbReference>
<keyword evidence="3" id="KW-0547">Nucleotide-binding</keyword>
<evidence type="ECO:0000256" key="3">
    <source>
        <dbReference type="ARBA" id="ARBA00022741"/>
    </source>
</evidence>
<evidence type="ECO:0000256" key="4">
    <source>
        <dbReference type="ARBA" id="ARBA00022840"/>
    </source>
</evidence>
<dbReference type="SUPFAM" id="SSF54631">
    <property type="entry name" value="CBS-domain pair"/>
    <property type="match status" value="1"/>
</dbReference>
<dbReference type="PANTHER" id="PTHR43869:SF1">
    <property type="entry name" value="GLYCINE BETAINE_PROLINE BETAINE TRANSPORT SYSTEM ATP-BINDING PROTEIN PROV"/>
    <property type="match status" value="1"/>
</dbReference>
<dbReference type="SMART" id="SM00382">
    <property type="entry name" value="AAA"/>
    <property type="match status" value="1"/>
</dbReference>
<keyword evidence="9" id="KW-0378">Hydrolase</keyword>
<dbReference type="InterPro" id="IPR003439">
    <property type="entry name" value="ABC_transporter-like_ATP-bd"/>
</dbReference>
<dbReference type="Gene3D" id="3.10.580.10">
    <property type="entry name" value="CBS-domain"/>
    <property type="match status" value="1"/>
</dbReference>
<keyword evidence="2" id="KW-0813">Transport</keyword>
<dbReference type="Gene3D" id="3.40.50.300">
    <property type="entry name" value="P-loop containing nucleotide triphosphate hydrolases"/>
    <property type="match status" value="1"/>
</dbReference>
<dbReference type="InterPro" id="IPR051921">
    <property type="entry name" value="ABC_osmolyte_uptake_ATP-bind"/>
</dbReference>
<keyword evidence="6" id="KW-0129">CBS domain</keyword>
<proteinExistence type="inferred from homology"/>
<accession>A0A1Q2HPA5</accession>
<dbReference type="RefSeq" id="WP_077539843.1">
    <property type="nucleotide sequence ID" value="NZ_CP019633.1"/>
</dbReference>
<evidence type="ECO:0000313" key="10">
    <source>
        <dbReference type="Proteomes" id="UP000188273"/>
    </source>
</evidence>
<reference evidence="10" key="1">
    <citation type="submission" date="2017-02" db="EMBL/GenBank/DDBJ databases">
        <title>Comparative genomics and description of representatives of a novel lineage of planctomycetes thriving in anoxic sediments.</title>
        <authorList>
            <person name="Spring S."/>
            <person name="Bunk B."/>
            <person name="Sproer C."/>
            <person name="Klenk H.-P."/>
        </authorList>
    </citation>
    <scope>NUCLEOTIDE SEQUENCE [LARGE SCALE GENOMIC DNA]</scope>
    <source>
        <strain evidence="10">L21-RPul-D3</strain>
    </source>
</reference>
<dbReference type="PROSITE" id="PS50893">
    <property type="entry name" value="ABC_TRANSPORTER_2"/>
    <property type="match status" value="1"/>
</dbReference>
<protein>
    <submittedName>
        <fullName evidence="9">Glycine betaine/carnitine transport ATP-binding protein GbuA</fullName>
        <ecNumber evidence="9">3.6.3.32</ecNumber>
    </submittedName>
</protein>
<dbReference type="STRING" id="1940790.L21SP3_01085"/>
<dbReference type="GO" id="GO:0016020">
    <property type="term" value="C:membrane"/>
    <property type="evidence" value="ECO:0007669"/>
    <property type="project" value="InterPro"/>
</dbReference>
<dbReference type="GO" id="GO:0006865">
    <property type="term" value="P:amino acid transport"/>
    <property type="evidence" value="ECO:0007669"/>
    <property type="project" value="UniProtKB-KW"/>
</dbReference>